<feature type="compositionally biased region" description="Polar residues" evidence="1">
    <location>
        <begin position="34"/>
        <end position="52"/>
    </location>
</feature>
<proteinExistence type="predicted"/>
<feature type="signal peptide" evidence="2">
    <location>
        <begin position="1"/>
        <end position="21"/>
    </location>
</feature>
<feature type="region of interest" description="Disordered" evidence="1">
    <location>
        <begin position="23"/>
        <end position="91"/>
    </location>
</feature>
<reference evidence="5" key="2">
    <citation type="submission" date="2010-05" db="EMBL/GenBank/DDBJ databases">
        <title>The genome sequence of Magnaporthe poae strain ATCC 64411.</title>
        <authorList>
            <person name="Ma L.-J."/>
            <person name="Dead R."/>
            <person name="Young S."/>
            <person name="Zeng Q."/>
            <person name="Koehrsen M."/>
            <person name="Alvarado L."/>
            <person name="Berlin A."/>
            <person name="Chapman S.B."/>
            <person name="Chen Z."/>
            <person name="Freedman E."/>
            <person name="Gellesch M."/>
            <person name="Goldberg J."/>
            <person name="Griggs A."/>
            <person name="Gujja S."/>
            <person name="Heilman E.R."/>
            <person name="Heiman D."/>
            <person name="Hepburn T."/>
            <person name="Howarth C."/>
            <person name="Jen D."/>
            <person name="Larson L."/>
            <person name="Mehta T."/>
            <person name="Neiman D."/>
            <person name="Pearson M."/>
            <person name="Roberts A."/>
            <person name="Saif S."/>
            <person name="Shea T."/>
            <person name="Shenoy N."/>
            <person name="Sisk P."/>
            <person name="Stolte C."/>
            <person name="Sykes S."/>
            <person name="Walk T."/>
            <person name="White J."/>
            <person name="Yandava C."/>
            <person name="Haas B."/>
            <person name="Nusbaum C."/>
            <person name="Birren B."/>
        </authorList>
    </citation>
    <scope>NUCLEOTIDE SEQUENCE [LARGE SCALE GENOMIC DNA]</scope>
    <source>
        <strain evidence="5">ATCC 64411 / 73-15</strain>
    </source>
</reference>
<organism evidence="4 5">
    <name type="scientific">Magnaporthiopsis poae (strain ATCC 64411 / 73-15)</name>
    <name type="common">Kentucky bluegrass fungus</name>
    <name type="synonym">Magnaporthe poae</name>
    <dbReference type="NCBI Taxonomy" id="644358"/>
    <lineage>
        <taxon>Eukaryota</taxon>
        <taxon>Fungi</taxon>
        <taxon>Dikarya</taxon>
        <taxon>Ascomycota</taxon>
        <taxon>Pezizomycotina</taxon>
        <taxon>Sordariomycetes</taxon>
        <taxon>Sordariomycetidae</taxon>
        <taxon>Magnaporthales</taxon>
        <taxon>Magnaporthaceae</taxon>
        <taxon>Magnaporthiopsis</taxon>
    </lineage>
</organism>
<name>A0A0C4EA14_MAGP6</name>
<reference evidence="4" key="4">
    <citation type="journal article" date="2015" name="G3 (Bethesda)">
        <title>Genome sequences of three phytopathogenic species of the Magnaporthaceae family of fungi.</title>
        <authorList>
            <person name="Okagaki L.H."/>
            <person name="Nunes C.C."/>
            <person name="Sailsbery J."/>
            <person name="Clay B."/>
            <person name="Brown D."/>
            <person name="John T."/>
            <person name="Oh Y."/>
            <person name="Young N."/>
            <person name="Fitzgerald M."/>
            <person name="Haas B.J."/>
            <person name="Zeng Q."/>
            <person name="Young S."/>
            <person name="Adiconis X."/>
            <person name="Fan L."/>
            <person name="Levin J.Z."/>
            <person name="Mitchell T.K."/>
            <person name="Okubara P.A."/>
            <person name="Farman M.L."/>
            <person name="Kohn L.M."/>
            <person name="Birren B."/>
            <person name="Ma L.-J."/>
            <person name="Dean R.A."/>
        </authorList>
    </citation>
    <scope>NUCLEOTIDE SEQUENCE</scope>
    <source>
        <strain evidence="4">ATCC 64411 / 73-15</strain>
    </source>
</reference>
<dbReference type="VEuPathDB" id="FungiDB:MAPG_09468"/>
<reference evidence="4" key="5">
    <citation type="submission" date="2015-06" db="UniProtKB">
        <authorList>
            <consortium name="EnsemblFungi"/>
        </authorList>
    </citation>
    <scope>IDENTIFICATION</scope>
    <source>
        <strain evidence="4">ATCC 64411</strain>
    </source>
</reference>
<dbReference type="AlphaFoldDB" id="A0A0C4EA14"/>
<keyword evidence="2" id="KW-0732">Signal</keyword>
<dbReference type="EnsemblFungi" id="MAPG_09468T0">
    <property type="protein sequence ID" value="MAPG_09468T0"/>
    <property type="gene ID" value="MAPG_09468"/>
</dbReference>
<evidence type="ECO:0000256" key="1">
    <source>
        <dbReference type="SAM" id="MobiDB-lite"/>
    </source>
</evidence>
<protein>
    <submittedName>
        <fullName evidence="3 4">Uncharacterized protein</fullName>
    </submittedName>
</protein>
<evidence type="ECO:0000313" key="4">
    <source>
        <dbReference type="EnsemblFungi" id="MAPG_09468T0"/>
    </source>
</evidence>
<keyword evidence="5" id="KW-1185">Reference proteome</keyword>
<evidence type="ECO:0000313" key="3">
    <source>
        <dbReference type="EMBL" id="KLU90943.1"/>
    </source>
</evidence>
<sequence length="131" mass="13692">MKLHLAGSLLLALANTAIVSAYPRGPPTSVGFRQDQSGTGTLRSRTPGSKSPPSARPPSTKGLKRPPIQPGPNKGKGKGKHNTGAIDPTQLFDGNCQGRPHCVAYSGQLVRPCPQDEPCLNSCLAGWGDCH</sequence>
<evidence type="ECO:0000256" key="2">
    <source>
        <dbReference type="SAM" id="SignalP"/>
    </source>
</evidence>
<accession>A0A0C4EA14</accession>
<evidence type="ECO:0000313" key="5">
    <source>
        <dbReference type="Proteomes" id="UP000011715"/>
    </source>
</evidence>
<dbReference type="EMBL" id="GL876976">
    <property type="protein sequence ID" value="KLU90943.1"/>
    <property type="molecule type" value="Genomic_DNA"/>
</dbReference>
<dbReference type="EMBL" id="ADBL01002418">
    <property type="status" value="NOT_ANNOTATED_CDS"/>
    <property type="molecule type" value="Genomic_DNA"/>
</dbReference>
<dbReference type="Proteomes" id="UP000011715">
    <property type="component" value="Unassembled WGS sequence"/>
</dbReference>
<reference evidence="3" key="3">
    <citation type="submission" date="2011-03" db="EMBL/GenBank/DDBJ databases">
        <title>Annotation of Magnaporthe poae ATCC 64411.</title>
        <authorList>
            <person name="Ma L.-J."/>
            <person name="Dead R."/>
            <person name="Young S.K."/>
            <person name="Zeng Q."/>
            <person name="Gargeya S."/>
            <person name="Fitzgerald M."/>
            <person name="Haas B."/>
            <person name="Abouelleil A."/>
            <person name="Alvarado L."/>
            <person name="Arachchi H.M."/>
            <person name="Berlin A."/>
            <person name="Brown A."/>
            <person name="Chapman S.B."/>
            <person name="Chen Z."/>
            <person name="Dunbar C."/>
            <person name="Freedman E."/>
            <person name="Gearin G."/>
            <person name="Gellesch M."/>
            <person name="Goldberg J."/>
            <person name="Griggs A."/>
            <person name="Gujja S."/>
            <person name="Heiman D."/>
            <person name="Howarth C."/>
            <person name="Larson L."/>
            <person name="Lui A."/>
            <person name="MacDonald P.J.P."/>
            <person name="Mehta T."/>
            <person name="Montmayeur A."/>
            <person name="Murphy C."/>
            <person name="Neiman D."/>
            <person name="Pearson M."/>
            <person name="Priest M."/>
            <person name="Roberts A."/>
            <person name="Saif S."/>
            <person name="Shea T."/>
            <person name="Shenoy N."/>
            <person name="Sisk P."/>
            <person name="Stolte C."/>
            <person name="Sykes S."/>
            <person name="Yandava C."/>
            <person name="Wortman J."/>
            <person name="Nusbaum C."/>
            <person name="Birren B."/>
        </authorList>
    </citation>
    <scope>NUCLEOTIDE SEQUENCE</scope>
    <source>
        <strain evidence="3">ATCC 64411</strain>
    </source>
</reference>
<feature type="chain" id="PRO_5009385862" evidence="2">
    <location>
        <begin position="22"/>
        <end position="131"/>
    </location>
</feature>
<reference evidence="3" key="1">
    <citation type="submission" date="2010-05" db="EMBL/GenBank/DDBJ databases">
        <title>The Genome Sequence of Magnaporthe poae strain ATCC 64411.</title>
        <authorList>
            <consortium name="The Broad Institute Genome Sequencing Platform"/>
            <consortium name="Broad Institute Genome Sequencing Center for Infectious Disease"/>
            <person name="Ma L.-J."/>
            <person name="Dead R."/>
            <person name="Young S."/>
            <person name="Zeng Q."/>
            <person name="Koehrsen M."/>
            <person name="Alvarado L."/>
            <person name="Berlin A."/>
            <person name="Chapman S.B."/>
            <person name="Chen Z."/>
            <person name="Freedman E."/>
            <person name="Gellesch M."/>
            <person name="Goldberg J."/>
            <person name="Griggs A."/>
            <person name="Gujja S."/>
            <person name="Heilman E.R."/>
            <person name="Heiman D."/>
            <person name="Hepburn T."/>
            <person name="Howarth C."/>
            <person name="Jen D."/>
            <person name="Larson L."/>
            <person name="Mehta T."/>
            <person name="Neiman D."/>
            <person name="Pearson M."/>
            <person name="Roberts A."/>
            <person name="Saif S."/>
            <person name="Shea T."/>
            <person name="Shenoy N."/>
            <person name="Sisk P."/>
            <person name="Stolte C."/>
            <person name="Sykes S."/>
            <person name="Walk T."/>
            <person name="White J."/>
            <person name="Yandava C."/>
            <person name="Haas B."/>
            <person name="Nusbaum C."/>
            <person name="Birren B."/>
        </authorList>
    </citation>
    <scope>NUCLEOTIDE SEQUENCE</scope>
    <source>
        <strain evidence="3">ATCC 64411</strain>
    </source>
</reference>
<gene>
    <name evidence="3" type="ORF">MAPG_09468</name>
</gene>